<keyword evidence="1" id="KW-0282">Flagellum</keyword>
<dbReference type="EMBL" id="UGED01000007">
    <property type="protein sequence ID" value="STL40981.1"/>
    <property type="molecule type" value="Genomic_DNA"/>
</dbReference>
<dbReference type="AlphaFoldDB" id="A0A377AZ00"/>
<organism evidence="1 2">
    <name type="scientific">Escherichia coli</name>
    <dbReference type="NCBI Taxonomy" id="562"/>
    <lineage>
        <taxon>Bacteria</taxon>
        <taxon>Pseudomonadati</taxon>
        <taxon>Pseudomonadota</taxon>
        <taxon>Gammaproteobacteria</taxon>
        <taxon>Enterobacterales</taxon>
        <taxon>Enterobacteriaceae</taxon>
        <taxon>Escherichia</taxon>
    </lineage>
</organism>
<keyword evidence="1" id="KW-0966">Cell projection</keyword>
<name>A0A377AZ00_ECOLX</name>
<protein>
    <submittedName>
        <fullName evidence="1">Flagellin structural protein</fullName>
    </submittedName>
</protein>
<evidence type="ECO:0000313" key="2">
    <source>
        <dbReference type="Proteomes" id="UP000254052"/>
    </source>
</evidence>
<evidence type="ECO:0000313" key="1">
    <source>
        <dbReference type="EMBL" id="STL40981.1"/>
    </source>
</evidence>
<proteinExistence type="predicted"/>
<keyword evidence="1" id="KW-0969">Cilium</keyword>
<gene>
    <name evidence="1" type="ORF">NCTC9962_02534</name>
</gene>
<reference evidence="1 2" key="1">
    <citation type="submission" date="2018-06" db="EMBL/GenBank/DDBJ databases">
        <authorList>
            <consortium name="Pathogen Informatics"/>
            <person name="Doyle S."/>
        </authorList>
    </citation>
    <scope>NUCLEOTIDE SEQUENCE [LARGE SCALE GENOMIC DNA]</scope>
    <source>
        <strain evidence="1 2">NCTC9962</strain>
    </source>
</reference>
<sequence>MIIQRSTTTTKHYTYNGTYNNAADTHVVNVYNIGTAITLDQEVDLSITNNSHVAGITLTQGYEWEDIDDNTVSTGVNSSEVFNNTITVKDLP</sequence>
<accession>A0A377AZ00</accession>
<dbReference type="Proteomes" id="UP000254052">
    <property type="component" value="Unassembled WGS sequence"/>
</dbReference>